<dbReference type="PRINTS" id="PR00347">
    <property type="entry name" value="THAUMATIN"/>
</dbReference>
<gene>
    <name evidence="4" type="ORF">DCAF_LOCUS8750</name>
</gene>
<evidence type="ECO:0000313" key="5">
    <source>
        <dbReference type="Proteomes" id="UP001314170"/>
    </source>
</evidence>
<dbReference type="CDD" id="cd09218">
    <property type="entry name" value="TLP-PA"/>
    <property type="match status" value="1"/>
</dbReference>
<accession>A0AAV1RDI3</accession>
<protein>
    <recommendedName>
        <fullName evidence="6">Thaumatin-like protein</fullName>
    </recommendedName>
</protein>
<evidence type="ECO:0000313" key="4">
    <source>
        <dbReference type="EMBL" id="CAK7331987.1"/>
    </source>
</evidence>
<reference evidence="4 5" key="1">
    <citation type="submission" date="2024-01" db="EMBL/GenBank/DDBJ databases">
        <authorList>
            <person name="Waweru B."/>
        </authorList>
    </citation>
    <scope>NUCLEOTIDE SEQUENCE [LARGE SCALE GENOMIC DNA]</scope>
</reference>
<proteinExistence type="inferred from homology"/>
<comment type="caution">
    <text evidence="4">The sequence shown here is derived from an EMBL/GenBank/DDBJ whole genome shotgun (WGS) entry which is preliminary data.</text>
</comment>
<dbReference type="FunFam" id="2.60.110.10:FF:000001">
    <property type="entry name" value="THAUMATIN-LIKE PROTEIN 1"/>
    <property type="match status" value="1"/>
</dbReference>
<feature type="disulfide bond" evidence="2">
    <location>
        <begin position="133"/>
        <end position="195"/>
    </location>
</feature>
<dbReference type="Gene3D" id="2.60.110.10">
    <property type="entry name" value="Thaumatin"/>
    <property type="match status" value="1"/>
</dbReference>
<evidence type="ECO:0008006" key="6">
    <source>
        <dbReference type="Google" id="ProtNLM"/>
    </source>
</evidence>
<dbReference type="InterPro" id="IPR001938">
    <property type="entry name" value="Thaumatin"/>
</dbReference>
<dbReference type="Pfam" id="PF00314">
    <property type="entry name" value="Thaumatin"/>
    <property type="match status" value="1"/>
</dbReference>
<dbReference type="EMBL" id="CAWUPB010000913">
    <property type="protein sequence ID" value="CAK7331987.1"/>
    <property type="molecule type" value="Genomic_DNA"/>
</dbReference>
<dbReference type="SMART" id="SM00205">
    <property type="entry name" value="THN"/>
    <property type="match status" value="1"/>
</dbReference>
<feature type="disulfide bond" evidence="2">
    <location>
        <begin position="70"/>
        <end position="77"/>
    </location>
</feature>
<feature type="region of interest" description="Disordered" evidence="3">
    <location>
        <begin position="226"/>
        <end position="251"/>
    </location>
</feature>
<dbReference type="Proteomes" id="UP001314170">
    <property type="component" value="Unassembled WGS sequence"/>
</dbReference>
<feature type="disulfide bond" evidence="2">
    <location>
        <begin position="141"/>
        <end position="158"/>
    </location>
</feature>
<evidence type="ECO:0000256" key="1">
    <source>
        <dbReference type="ARBA" id="ARBA00010607"/>
    </source>
</evidence>
<organism evidence="4 5">
    <name type="scientific">Dovyalis caffra</name>
    <dbReference type="NCBI Taxonomy" id="77055"/>
    <lineage>
        <taxon>Eukaryota</taxon>
        <taxon>Viridiplantae</taxon>
        <taxon>Streptophyta</taxon>
        <taxon>Embryophyta</taxon>
        <taxon>Tracheophyta</taxon>
        <taxon>Spermatophyta</taxon>
        <taxon>Magnoliopsida</taxon>
        <taxon>eudicotyledons</taxon>
        <taxon>Gunneridae</taxon>
        <taxon>Pentapetalae</taxon>
        <taxon>rosids</taxon>
        <taxon>fabids</taxon>
        <taxon>Malpighiales</taxon>
        <taxon>Salicaceae</taxon>
        <taxon>Flacourtieae</taxon>
        <taxon>Dovyalis</taxon>
    </lineage>
</organism>
<feature type="compositionally biased region" description="Low complexity" evidence="3">
    <location>
        <begin position="226"/>
        <end position="237"/>
    </location>
</feature>
<dbReference type="InterPro" id="IPR037176">
    <property type="entry name" value="Osmotin/thaumatin-like_sf"/>
</dbReference>
<dbReference type="PIRSF" id="PIRSF002703">
    <property type="entry name" value="Thaumatin"/>
    <property type="match status" value="1"/>
</dbReference>
<feature type="disulfide bond" evidence="2">
    <location>
        <begin position="55"/>
        <end position="65"/>
    </location>
</feature>
<dbReference type="PROSITE" id="PS51367">
    <property type="entry name" value="THAUMATIN_2"/>
    <property type="match status" value="1"/>
</dbReference>
<dbReference type="PANTHER" id="PTHR31048">
    <property type="entry name" value="OS03G0233200 PROTEIN"/>
    <property type="match status" value="1"/>
</dbReference>
<name>A0AAV1RDI3_9ROSI</name>
<dbReference type="SUPFAM" id="SSF49870">
    <property type="entry name" value="Osmotin, thaumatin-like protein"/>
    <property type="match status" value="1"/>
</dbReference>
<evidence type="ECO:0000256" key="3">
    <source>
        <dbReference type="SAM" id="MobiDB-lite"/>
    </source>
</evidence>
<dbReference type="AlphaFoldDB" id="A0AAV1RDI3"/>
<sequence length="288" mass="29945">MGSVNNCNYTVWPGILSNAGVPQLYTTGLTLQPGQSETLSVPFSWGGRLWGRSFCTQEPSGKFTCLTGDCGSSTVECSGNGAALPATLAEFTLNGANGLDVYDVSLVDGYNLPMLVTPQGGQTGQGKCTFTGCIKDLNPSCPAELKVAANNGENVVACKSACSAFGDPKYCCCGAYSNPDTCKPTSYSEIFKTACPRAYSYAYDDQTITFTCAGADYVISFCPSPSSSTSSSSAATPIVTPRQKSGKIPGPEDRTLVFAGSHGISLHSIGGAIITVAAMLQLCRLRAD</sequence>
<feature type="disulfide bond" evidence="2">
    <location>
        <begin position="128"/>
        <end position="212"/>
    </location>
</feature>
<keyword evidence="5" id="KW-1185">Reference proteome</keyword>
<feature type="disulfide bond" evidence="2">
    <location>
        <begin position="162"/>
        <end position="171"/>
    </location>
</feature>
<comment type="similarity">
    <text evidence="1">Belongs to the thaumatin family.</text>
</comment>
<feature type="disulfide bond" evidence="2">
    <location>
        <begin position="7"/>
        <end position="222"/>
    </location>
</feature>
<feature type="disulfide bond" evidence="2">
    <location>
        <begin position="172"/>
        <end position="182"/>
    </location>
</feature>
<keyword evidence="2" id="KW-1015">Disulfide bond</keyword>
<evidence type="ECO:0000256" key="2">
    <source>
        <dbReference type="PIRSR" id="PIRSR002703-1"/>
    </source>
</evidence>